<feature type="transmembrane region" description="Helical" evidence="1">
    <location>
        <begin position="323"/>
        <end position="341"/>
    </location>
</feature>
<comment type="caution">
    <text evidence="2">The sequence shown here is derived from an EMBL/GenBank/DDBJ whole genome shotgun (WGS) entry which is preliminary data.</text>
</comment>
<keyword evidence="1" id="KW-0812">Transmembrane</keyword>
<feature type="transmembrane region" description="Helical" evidence="1">
    <location>
        <begin position="185"/>
        <end position="211"/>
    </location>
</feature>
<feature type="transmembrane region" description="Helical" evidence="1">
    <location>
        <begin position="295"/>
        <end position="316"/>
    </location>
</feature>
<gene>
    <name evidence="2" type="ORF">Bccel_2099</name>
</gene>
<feature type="transmembrane region" description="Helical" evidence="1">
    <location>
        <begin position="226"/>
        <end position="248"/>
    </location>
</feature>
<feature type="transmembrane region" description="Helical" evidence="1">
    <location>
        <begin position="75"/>
        <end position="95"/>
    </location>
</feature>
<protein>
    <recommendedName>
        <fullName evidence="4">O-antigen polymerase</fullName>
    </recommendedName>
</protein>
<reference evidence="3" key="1">
    <citation type="submission" date="2015-07" db="EMBL/GenBank/DDBJ databases">
        <title>Near-Complete Genome Sequence of the Cellulolytic Bacterium Bacteroides (Pseudobacteroides) cellulosolvens ATCC 35603.</title>
        <authorList>
            <person name="Dassa B."/>
            <person name="Utturkar S.M."/>
            <person name="Klingeman D.M."/>
            <person name="Hurt R.A."/>
            <person name="Keller M."/>
            <person name="Xu J."/>
            <person name="Reddy Y.H.K."/>
            <person name="Borovok I."/>
            <person name="Grinberg I.R."/>
            <person name="Lamed R."/>
            <person name="Zhivin O."/>
            <person name="Bayer E.A."/>
            <person name="Brown S.D."/>
        </authorList>
    </citation>
    <scope>NUCLEOTIDE SEQUENCE [LARGE SCALE GENOMIC DNA]</scope>
    <source>
        <strain evidence="3">DSM 2933</strain>
    </source>
</reference>
<organism evidence="2 3">
    <name type="scientific">Pseudobacteroides cellulosolvens ATCC 35603 = DSM 2933</name>
    <dbReference type="NCBI Taxonomy" id="398512"/>
    <lineage>
        <taxon>Bacteria</taxon>
        <taxon>Bacillati</taxon>
        <taxon>Bacillota</taxon>
        <taxon>Clostridia</taxon>
        <taxon>Eubacteriales</taxon>
        <taxon>Oscillospiraceae</taxon>
        <taxon>Pseudobacteroides</taxon>
    </lineage>
</organism>
<feature type="transmembrane region" description="Helical" evidence="1">
    <location>
        <begin position="51"/>
        <end position="69"/>
    </location>
</feature>
<feature type="transmembrane region" description="Helical" evidence="1">
    <location>
        <begin position="156"/>
        <end position="173"/>
    </location>
</feature>
<dbReference type="eggNOG" id="ENOG50337D6">
    <property type="taxonomic scope" value="Bacteria"/>
</dbReference>
<evidence type="ECO:0000313" key="2">
    <source>
        <dbReference type="EMBL" id="KNY26834.1"/>
    </source>
</evidence>
<name>A0A0L6JM36_9FIRM</name>
<feature type="transmembrane region" description="Helical" evidence="1">
    <location>
        <begin position="102"/>
        <end position="122"/>
    </location>
</feature>
<dbReference type="EMBL" id="LGTC01000001">
    <property type="protein sequence ID" value="KNY26834.1"/>
    <property type="molecule type" value="Genomic_DNA"/>
</dbReference>
<proteinExistence type="predicted"/>
<dbReference type="Proteomes" id="UP000036923">
    <property type="component" value="Unassembled WGS sequence"/>
</dbReference>
<keyword evidence="1" id="KW-0472">Membrane</keyword>
<keyword evidence="3" id="KW-1185">Reference proteome</keyword>
<dbReference type="STRING" id="398512.Bccel_2099"/>
<sequence>MRYLVANIIIVFSGFYITKLALSPIYFAFCAAIFISVFIFILIGKFPKNSIISLSFAYIIYLFISQALVGGEFNVILNVIISILYLILTIIVCYCMDVSKMYIIISRFFICSILLLMVEAFWRITHPVFNYSEKAMNNEDLKFYAYKFNSIMYQDSNFVGIFIVTMFFFLLYIDHKTGKRSFKTLFLLLVLCFLTASRASIVALLVFWVIFRFNLIIRSMRKGQRIYMYLVSINILALAALLVFTLFAKDGSFVSKFYIIEKTFDFYKNASVTNILFGVGFGNTVQYFGIGAHNFIIAFLIESGVVGLLFLSIFWIQILRKSSFEALVVMVPFLINGMSLAGHAVSYLYVMYGLIYIISSRPQNGFVLISKFLRQRRISKNLSVKSVSNF</sequence>
<feature type="transmembrane region" description="Helical" evidence="1">
    <location>
        <begin position="25"/>
        <end position="44"/>
    </location>
</feature>
<dbReference type="AlphaFoldDB" id="A0A0L6JM36"/>
<keyword evidence="1" id="KW-1133">Transmembrane helix</keyword>
<accession>A0A0L6JM36</accession>
<evidence type="ECO:0000313" key="3">
    <source>
        <dbReference type="Proteomes" id="UP000036923"/>
    </source>
</evidence>
<evidence type="ECO:0008006" key="4">
    <source>
        <dbReference type="Google" id="ProtNLM"/>
    </source>
</evidence>
<evidence type="ECO:0000256" key="1">
    <source>
        <dbReference type="SAM" id="Phobius"/>
    </source>
</evidence>